<protein>
    <recommendedName>
        <fullName evidence="8">Peroxidase</fullName>
        <ecNumber evidence="8">1.11.1.-</ecNumber>
    </recommendedName>
</protein>
<dbReference type="PRINTS" id="PR00459">
    <property type="entry name" value="ASPEROXIDASE"/>
</dbReference>
<dbReference type="InterPro" id="IPR010255">
    <property type="entry name" value="Haem_peroxidase_sf"/>
</dbReference>
<name>A0A1Y2HQS2_9FUNG</name>
<evidence type="ECO:0000259" key="9">
    <source>
        <dbReference type="PROSITE" id="PS50873"/>
    </source>
</evidence>
<dbReference type="EC" id="1.11.1.-" evidence="8"/>
<keyword evidence="11" id="KW-1185">Reference proteome</keyword>
<evidence type="ECO:0000256" key="6">
    <source>
        <dbReference type="ARBA" id="ARBA00023002"/>
    </source>
</evidence>
<dbReference type="PANTHER" id="PTHR31356">
    <property type="entry name" value="THYLAKOID LUMENAL 29 KDA PROTEIN, CHLOROPLASTIC-RELATED"/>
    <property type="match status" value="1"/>
</dbReference>
<dbReference type="InterPro" id="IPR019794">
    <property type="entry name" value="Peroxidases_AS"/>
</dbReference>
<keyword evidence="6 8" id="KW-0560">Oxidoreductase</keyword>
<comment type="similarity">
    <text evidence="2">Belongs to the peroxidase family. Cytochrome c peroxidase subfamily.</text>
</comment>
<evidence type="ECO:0000256" key="5">
    <source>
        <dbReference type="ARBA" id="ARBA00022723"/>
    </source>
</evidence>
<dbReference type="Gene3D" id="1.10.420.10">
    <property type="entry name" value="Peroxidase, domain 2"/>
    <property type="match status" value="1"/>
</dbReference>
<dbReference type="Pfam" id="PF00141">
    <property type="entry name" value="peroxidase"/>
    <property type="match status" value="1"/>
</dbReference>
<dbReference type="GO" id="GO:0034599">
    <property type="term" value="P:cellular response to oxidative stress"/>
    <property type="evidence" value="ECO:0007669"/>
    <property type="project" value="InterPro"/>
</dbReference>
<evidence type="ECO:0000256" key="4">
    <source>
        <dbReference type="ARBA" id="ARBA00022617"/>
    </source>
</evidence>
<reference evidence="10 11" key="1">
    <citation type="submission" date="2016-07" db="EMBL/GenBank/DDBJ databases">
        <title>Pervasive Adenine N6-methylation of Active Genes in Fungi.</title>
        <authorList>
            <consortium name="DOE Joint Genome Institute"/>
            <person name="Mondo S.J."/>
            <person name="Dannebaum R.O."/>
            <person name="Kuo R.C."/>
            <person name="Labutti K."/>
            <person name="Haridas S."/>
            <person name="Kuo A."/>
            <person name="Salamov A."/>
            <person name="Ahrendt S.R."/>
            <person name="Lipzen A."/>
            <person name="Sullivan W."/>
            <person name="Andreopoulos W.B."/>
            <person name="Clum A."/>
            <person name="Lindquist E."/>
            <person name="Daum C."/>
            <person name="Ramamoorthy G.K."/>
            <person name="Gryganskyi A."/>
            <person name="Culley D."/>
            <person name="Magnuson J.K."/>
            <person name="James T.Y."/>
            <person name="O'Malley M.A."/>
            <person name="Stajich J.E."/>
            <person name="Spatafora J.W."/>
            <person name="Visel A."/>
            <person name="Grigoriev I.V."/>
        </authorList>
    </citation>
    <scope>NUCLEOTIDE SEQUENCE [LARGE SCALE GENOMIC DNA]</scope>
    <source>
        <strain evidence="10 11">PL171</strain>
    </source>
</reference>
<dbReference type="PRINTS" id="PR00458">
    <property type="entry name" value="PEROXIDASE"/>
</dbReference>
<evidence type="ECO:0000313" key="10">
    <source>
        <dbReference type="EMBL" id="ORZ36958.1"/>
    </source>
</evidence>
<gene>
    <name evidence="10" type="ORF">BCR44DRAFT_1498312</name>
</gene>
<evidence type="ECO:0000313" key="11">
    <source>
        <dbReference type="Proteomes" id="UP000193411"/>
    </source>
</evidence>
<dbReference type="GO" id="GO:0004601">
    <property type="term" value="F:peroxidase activity"/>
    <property type="evidence" value="ECO:0007669"/>
    <property type="project" value="UniProtKB-KW"/>
</dbReference>
<organism evidence="10 11">
    <name type="scientific">Catenaria anguillulae PL171</name>
    <dbReference type="NCBI Taxonomy" id="765915"/>
    <lineage>
        <taxon>Eukaryota</taxon>
        <taxon>Fungi</taxon>
        <taxon>Fungi incertae sedis</taxon>
        <taxon>Blastocladiomycota</taxon>
        <taxon>Blastocladiomycetes</taxon>
        <taxon>Blastocladiales</taxon>
        <taxon>Catenariaceae</taxon>
        <taxon>Catenaria</taxon>
    </lineage>
</organism>
<dbReference type="PANTHER" id="PTHR31356:SF36">
    <property type="entry name" value="L-ASCORBATE PEROXIDASE 3"/>
    <property type="match status" value="1"/>
</dbReference>
<keyword evidence="4" id="KW-0349">Heme</keyword>
<dbReference type="InterPro" id="IPR044831">
    <property type="entry name" value="Ccp1-like"/>
</dbReference>
<sequence length="286" mass="31726">MAAGTDCPPFATYKHHGPQRTAADYERVAKDIAAILDRPGYDDGSIGPVLVRLAWHAAGTYDRKTKTGGSDGATMRFNPEKSDGANAGLEHARAFLEPIKAKHPWISYADLWTLAVSPPSRPWAGPRSLGPLDEKTVSAKDIPPNGRLPDAAQGASHVRDVFYRMGFNDREIVALLGAHSIGRCHSDRSGFEGPWTYTPTRFSNQYFKLLLNTKWVPKTLANGNKQFVDEDDEIMMLPAEMAFVFDDQFKQYVELYAKDKNVFYADFAAAFGKLLELGVKRAKTKL</sequence>
<dbReference type="InterPro" id="IPR002016">
    <property type="entry name" value="Haem_peroxidase"/>
</dbReference>
<dbReference type="GO" id="GO:0000302">
    <property type="term" value="P:response to reactive oxygen species"/>
    <property type="evidence" value="ECO:0007669"/>
    <property type="project" value="TreeGrafter"/>
</dbReference>
<comment type="function">
    <text evidence="1">Destroys radicals which are normally produced within the cells and which are toxic to biological systems.</text>
</comment>
<dbReference type="PROSITE" id="PS50873">
    <property type="entry name" value="PEROXIDASE_4"/>
    <property type="match status" value="1"/>
</dbReference>
<evidence type="ECO:0000256" key="7">
    <source>
        <dbReference type="ARBA" id="ARBA00023004"/>
    </source>
</evidence>
<dbReference type="FunFam" id="1.10.420.10:FF:000009">
    <property type="entry name" value="Ascorbate peroxidase"/>
    <property type="match status" value="1"/>
</dbReference>
<dbReference type="InterPro" id="IPR019793">
    <property type="entry name" value="Peroxidases_heam-ligand_BS"/>
</dbReference>
<keyword evidence="3 8" id="KW-0575">Peroxidase</keyword>
<dbReference type="GO" id="GO:0020037">
    <property type="term" value="F:heme binding"/>
    <property type="evidence" value="ECO:0007669"/>
    <property type="project" value="UniProtKB-UniRule"/>
</dbReference>
<proteinExistence type="inferred from homology"/>
<keyword evidence="5" id="KW-0479">Metal-binding</keyword>
<dbReference type="InterPro" id="IPR002207">
    <property type="entry name" value="Peroxidase_I"/>
</dbReference>
<keyword evidence="7" id="KW-0408">Iron</keyword>
<dbReference type="SUPFAM" id="SSF48113">
    <property type="entry name" value="Heme-dependent peroxidases"/>
    <property type="match status" value="1"/>
</dbReference>
<dbReference type="PROSITE" id="PS00435">
    <property type="entry name" value="PEROXIDASE_1"/>
    <property type="match status" value="1"/>
</dbReference>
<accession>A0A1Y2HQS2</accession>
<comment type="caution">
    <text evidence="10">The sequence shown here is derived from an EMBL/GenBank/DDBJ whole genome shotgun (WGS) entry which is preliminary data.</text>
</comment>
<dbReference type="PROSITE" id="PS00436">
    <property type="entry name" value="PEROXIDASE_2"/>
    <property type="match status" value="1"/>
</dbReference>
<evidence type="ECO:0000256" key="2">
    <source>
        <dbReference type="ARBA" id="ARBA00005997"/>
    </source>
</evidence>
<dbReference type="Proteomes" id="UP000193411">
    <property type="component" value="Unassembled WGS sequence"/>
</dbReference>
<dbReference type="STRING" id="765915.A0A1Y2HQS2"/>
<dbReference type="AlphaFoldDB" id="A0A1Y2HQS2"/>
<dbReference type="OrthoDB" id="2859658at2759"/>
<dbReference type="EMBL" id="MCFL01000014">
    <property type="protein sequence ID" value="ORZ36958.1"/>
    <property type="molecule type" value="Genomic_DNA"/>
</dbReference>
<dbReference type="GO" id="GO:0046872">
    <property type="term" value="F:metal ion binding"/>
    <property type="evidence" value="ECO:0007669"/>
    <property type="project" value="UniProtKB-UniRule"/>
</dbReference>
<dbReference type="Gene3D" id="1.10.520.10">
    <property type="match status" value="1"/>
</dbReference>
<evidence type="ECO:0000256" key="1">
    <source>
        <dbReference type="ARBA" id="ARBA00003917"/>
    </source>
</evidence>
<feature type="domain" description="Plant heme peroxidase family profile" evidence="9">
    <location>
        <begin position="89"/>
        <end position="286"/>
    </location>
</feature>
<evidence type="ECO:0000256" key="3">
    <source>
        <dbReference type="ARBA" id="ARBA00022559"/>
    </source>
</evidence>
<evidence type="ECO:0000256" key="8">
    <source>
        <dbReference type="RuleBase" id="RU363051"/>
    </source>
</evidence>
<dbReference type="GO" id="GO:0042744">
    <property type="term" value="P:hydrogen peroxide catabolic process"/>
    <property type="evidence" value="ECO:0007669"/>
    <property type="project" value="TreeGrafter"/>
</dbReference>